<proteinExistence type="predicted"/>
<evidence type="ECO:0000313" key="3">
    <source>
        <dbReference type="EMBL" id="MBC5638267.1"/>
    </source>
</evidence>
<dbReference type="PANTHER" id="PTHR30137">
    <property type="entry name" value="LUCIFERASE-LIKE MONOOXYGENASE"/>
    <property type="match status" value="1"/>
</dbReference>
<gene>
    <name evidence="3" type="ORF">H8S33_15830</name>
</gene>
<dbReference type="Gene3D" id="3.20.20.30">
    <property type="entry name" value="Luciferase-like domain"/>
    <property type="match status" value="1"/>
</dbReference>
<dbReference type="Proteomes" id="UP000637359">
    <property type="component" value="Unassembled WGS sequence"/>
</dbReference>
<dbReference type="AlphaFoldDB" id="A0A923L8D9"/>
<dbReference type="EMBL" id="JACOOL010000013">
    <property type="protein sequence ID" value="MBC5638267.1"/>
    <property type="molecule type" value="Genomic_DNA"/>
</dbReference>
<dbReference type="InterPro" id="IPR011251">
    <property type="entry name" value="Luciferase-like_dom"/>
</dbReference>
<evidence type="ECO:0000256" key="1">
    <source>
        <dbReference type="ARBA" id="ARBA00007789"/>
    </source>
</evidence>
<dbReference type="InterPro" id="IPR050766">
    <property type="entry name" value="Bact_Lucif_Oxidored"/>
</dbReference>
<dbReference type="GO" id="GO:0016705">
    <property type="term" value="F:oxidoreductase activity, acting on paired donors, with incorporation or reduction of molecular oxygen"/>
    <property type="evidence" value="ECO:0007669"/>
    <property type="project" value="InterPro"/>
</dbReference>
<dbReference type="RefSeq" id="WP_186870971.1">
    <property type="nucleotide sequence ID" value="NZ_JACOOL010000013.1"/>
</dbReference>
<dbReference type="InterPro" id="IPR036661">
    <property type="entry name" value="Luciferase-like_sf"/>
</dbReference>
<name>A0A923L8D9_9BACI</name>
<dbReference type="NCBIfam" id="TIGR03558">
    <property type="entry name" value="oxido_grp_1"/>
    <property type="match status" value="1"/>
</dbReference>
<keyword evidence="4" id="KW-1185">Reference proteome</keyword>
<evidence type="ECO:0000259" key="2">
    <source>
        <dbReference type="Pfam" id="PF00296"/>
    </source>
</evidence>
<organism evidence="3 4">
    <name type="scientific">Ornithinibacillus hominis</name>
    <dbReference type="NCBI Taxonomy" id="2763055"/>
    <lineage>
        <taxon>Bacteria</taxon>
        <taxon>Bacillati</taxon>
        <taxon>Bacillota</taxon>
        <taxon>Bacilli</taxon>
        <taxon>Bacillales</taxon>
        <taxon>Bacillaceae</taxon>
        <taxon>Ornithinibacillus</taxon>
    </lineage>
</organism>
<dbReference type="InterPro" id="IPR019949">
    <property type="entry name" value="CmoO-like"/>
</dbReference>
<comment type="caution">
    <text evidence="3">The sequence shown here is derived from an EMBL/GenBank/DDBJ whole genome shotgun (WGS) entry which is preliminary data.</text>
</comment>
<protein>
    <submittedName>
        <fullName evidence="3">LLM class flavin-dependent oxidoreductase</fullName>
    </submittedName>
</protein>
<dbReference type="CDD" id="cd00347">
    <property type="entry name" value="Flavin_utilizing_monoxygenases"/>
    <property type="match status" value="1"/>
</dbReference>
<feature type="domain" description="Luciferase-like" evidence="2">
    <location>
        <begin position="1"/>
        <end position="295"/>
    </location>
</feature>
<reference evidence="3" key="1">
    <citation type="submission" date="2020-08" db="EMBL/GenBank/DDBJ databases">
        <title>Genome public.</title>
        <authorList>
            <person name="Liu C."/>
            <person name="Sun Q."/>
        </authorList>
    </citation>
    <scope>NUCLEOTIDE SEQUENCE</scope>
    <source>
        <strain evidence="3">BX22</strain>
    </source>
</reference>
<dbReference type="PANTHER" id="PTHR30137:SF20">
    <property type="entry name" value="N-ACETYL-S-ALKYLCYSTEINE MONOOXYGENASE"/>
    <property type="match status" value="1"/>
</dbReference>
<dbReference type="SUPFAM" id="SSF51679">
    <property type="entry name" value="Bacterial luciferase-like"/>
    <property type="match status" value="1"/>
</dbReference>
<accession>A0A923L8D9</accession>
<comment type="similarity">
    <text evidence="1">To bacterial alkanal monooxygenase alpha and beta chains.</text>
</comment>
<sequence length="318" mass="35649">MKLSILDQAPIAQDTTPKDALFQSVHLAQLGERLGYHRYWIAEHHDLNGLACPAPEVMLGAIGMNTERIRIGAGAVLLPHYKPFKVAEAFNLLATLYPGRIDLGIGRSPGGSAEASIALSGNFLENVRKMPEEIDELLHFLYQNFPKDHMFSKVKPTPVPDLAPVPWLLGTSDKSAVLAAKKGMHYAFGHFMSDQDAAPILTTYRNIFKEEYPDKEARIIMAVSIYCAKSTEEAEQLALESFMWGKSKKVTTALSQEEQEEFHEARQKMIIGNQAEVKEALMELQQVHMVDEFMILTNTPNYETRNKSYELLAEAIID</sequence>
<dbReference type="Pfam" id="PF00296">
    <property type="entry name" value="Bac_luciferase"/>
    <property type="match status" value="1"/>
</dbReference>
<dbReference type="GO" id="GO:0005829">
    <property type="term" value="C:cytosol"/>
    <property type="evidence" value="ECO:0007669"/>
    <property type="project" value="TreeGrafter"/>
</dbReference>
<evidence type="ECO:0000313" key="4">
    <source>
        <dbReference type="Proteomes" id="UP000637359"/>
    </source>
</evidence>